<protein>
    <submittedName>
        <fullName evidence="2">Uncharacterized protein</fullName>
    </submittedName>
</protein>
<accession>A0A1B2IH51</accession>
<evidence type="ECO:0000313" key="2">
    <source>
        <dbReference type="EMBL" id="ANZ50564.1"/>
    </source>
</evidence>
<name>A0A1B2IH51_9CAUD</name>
<sequence length="370" mass="41712">MTRVVTLTGGVDSSWNLMNMINRAGMNESIRPLYMDFKQGQDASFAEFVLGSEIAQRLLKQSQGYQSLLQWISPPDNFFPEVRVTQHHQLGSRLTQQGYTILGVAWVMNKVLGQSPGSTATVGWNMADTVEASGAQAEWSIEDYARLKRMYSDLIYFQDHGYRAAPLLTPAWEMDKFEMWSALPANVQELITVASHYEIGIRYIPGEEYFYIETQLRGCGKALRYQRRGIVLTHAWRIKLDDEFYRRVYSGNFPAENLGGGPRKFLKELKQKRDPFRELTIGLEDASLDIRSYNEEEWEKEKLDLELRWAAYNGEESENLDAPDGEVASSRSEGDSGDQHNGEVGSETSGTDVGLSERVSEVGQGAASAS</sequence>
<feature type="compositionally biased region" description="Basic and acidic residues" evidence="1">
    <location>
        <begin position="332"/>
        <end position="341"/>
    </location>
</feature>
<dbReference type="Proteomes" id="UP000221949">
    <property type="component" value="Segment"/>
</dbReference>
<organism evidence="2 3">
    <name type="scientific">Erwinia phage vB_EamM_Stratton</name>
    <dbReference type="NCBI Taxonomy" id="1883378"/>
    <lineage>
        <taxon>Viruses</taxon>
        <taxon>Duplodnaviria</taxon>
        <taxon>Heunggongvirae</taxon>
        <taxon>Uroviricota</taxon>
        <taxon>Caudoviricetes</taxon>
        <taxon>Chimalliviridae</taxon>
        <taxon>Erskinevirus</taxon>
        <taxon>Erskinevirus EaH2</taxon>
    </lineage>
</organism>
<feature type="region of interest" description="Disordered" evidence="1">
    <location>
        <begin position="315"/>
        <end position="370"/>
    </location>
</feature>
<evidence type="ECO:0000256" key="1">
    <source>
        <dbReference type="SAM" id="MobiDB-lite"/>
    </source>
</evidence>
<feature type="compositionally biased region" description="Acidic residues" evidence="1">
    <location>
        <begin position="315"/>
        <end position="324"/>
    </location>
</feature>
<dbReference type="EMBL" id="KX397373">
    <property type="protein sequence ID" value="ANZ50564.1"/>
    <property type="molecule type" value="Genomic_DNA"/>
</dbReference>
<gene>
    <name evidence="2" type="ORF">STRATTON_139</name>
</gene>
<proteinExistence type="predicted"/>
<evidence type="ECO:0000313" key="3">
    <source>
        <dbReference type="Proteomes" id="UP000221949"/>
    </source>
</evidence>
<reference evidence="3" key="1">
    <citation type="submission" date="2016-06" db="EMBL/GenBank/DDBJ databases">
        <authorList>
            <person name="Berg J.A."/>
            <person name="Stratton M.L."/>
            <person name="Esplin I.D."/>
            <person name="Jensen G.L."/>
            <person name="Merrill B.D."/>
            <person name="Breakwell D.P."/>
            <person name="Hope S."/>
            <person name="Grose J.H."/>
        </authorList>
    </citation>
    <scope>NUCLEOTIDE SEQUENCE [LARGE SCALE GENOMIC DNA]</scope>
</reference>